<protein>
    <submittedName>
        <fullName evidence="2">Uncharacterized protein</fullName>
    </submittedName>
</protein>
<dbReference type="WBParaSite" id="nRc.2.0.1.t45841-RA">
    <property type="protein sequence ID" value="nRc.2.0.1.t45841-RA"/>
    <property type="gene ID" value="nRc.2.0.1.g45841"/>
</dbReference>
<name>A0A915L7X0_ROMCU</name>
<proteinExistence type="predicted"/>
<organism evidence="1 2">
    <name type="scientific">Romanomermis culicivorax</name>
    <name type="common">Nematode worm</name>
    <dbReference type="NCBI Taxonomy" id="13658"/>
    <lineage>
        <taxon>Eukaryota</taxon>
        <taxon>Metazoa</taxon>
        <taxon>Ecdysozoa</taxon>
        <taxon>Nematoda</taxon>
        <taxon>Enoplea</taxon>
        <taxon>Dorylaimia</taxon>
        <taxon>Mermithida</taxon>
        <taxon>Mermithoidea</taxon>
        <taxon>Mermithidae</taxon>
        <taxon>Romanomermis</taxon>
    </lineage>
</organism>
<accession>A0A915L7X0</accession>
<evidence type="ECO:0000313" key="1">
    <source>
        <dbReference type="Proteomes" id="UP000887565"/>
    </source>
</evidence>
<evidence type="ECO:0000313" key="2">
    <source>
        <dbReference type="WBParaSite" id="nRc.2.0.1.t45841-RA"/>
    </source>
</evidence>
<dbReference type="AlphaFoldDB" id="A0A915L7X0"/>
<sequence>MSQIGARLTLAPVSLGTCFTLAPISHRLHSAKLVLTIFYAKNPIPRKSEAGVPRSSGLNIKSYLALVRGTYASSEIGKDHSKIDQIGNYSKLRNLQFPNLK</sequence>
<reference evidence="2" key="1">
    <citation type="submission" date="2022-11" db="UniProtKB">
        <authorList>
            <consortium name="WormBaseParasite"/>
        </authorList>
    </citation>
    <scope>IDENTIFICATION</scope>
</reference>
<dbReference type="Proteomes" id="UP000887565">
    <property type="component" value="Unplaced"/>
</dbReference>
<keyword evidence="1" id="KW-1185">Reference proteome</keyword>